<sequence length="255" mass="30547">MAELLPTNTRIMWSWQSNSDPWNEQQTKEWQRYSDLEIDLIEREYQNNEKMVELGDYVIDFIQMYQFRKGSEHRQRRVKREMVDVTHYLREERFCFTEEPKIAKSFAADVTLFEFGAEWRKRNKEIAPHDKFYYPQIVEQAIKSILHEGQLLNKEFEAKLIADQLSQAVGSKIKWLSFTSTSKSPQQAEKFGNTLLIIHISGTYWKKDISPLSYYPHEEEVLLPAEFIMHVDKVEYDDKKKKYLIYLSDSLYHSH</sequence>
<dbReference type="InterPro" id="IPR037197">
    <property type="entry name" value="WWE_dom_sf"/>
</dbReference>
<dbReference type="PROSITE" id="PS51996">
    <property type="entry name" value="TR_MART"/>
    <property type="match status" value="1"/>
</dbReference>
<evidence type="ECO:0000259" key="1">
    <source>
        <dbReference type="PROSITE" id="PS50918"/>
    </source>
</evidence>
<proteinExistence type="predicted"/>
<protein>
    <recommendedName>
        <fullName evidence="1">WWE domain-containing protein</fullName>
    </recommendedName>
</protein>
<name>A0A8S2F3C9_9BILA</name>
<comment type="caution">
    <text evidence="2">The sequence shown here is derived from an EMBL/GenBank/DDBJ whole genome shotgun (WGS) entry which is preliminary data.</text>
</comment>
<gene>
    <name evidence="2" type="ORF">OVA965_LOCUS29007</name>
    <name evidence="3" type="ORF">TMI583_LOCUS29771</name>
</gene>
<dbReference type="Proteomes" id="UP000682733">
    <property type="component" value="Unassembled WGS sequence"/>
</dbReference>
<dbReference type="Gene3D" id="3.30.720.50">
    <property type="match status" value="1"/>
</dbReference>
<feature type="domain" description="WWE" evidence="1">
    <location>
        <begin position="1"/>
        <end position="80"/>
    </location>
</feature>
<dbReference type="InterPro" id="IPR004170">
    <property type="entry name" value="WWE_dom"/>
</dbReference>
<accession>A0A8S2F3C9</accession>
<evidence type="ECO:0000313" key="4">
    <source>
        <dbReference type="Proteomes" id="UP000677228"/>
    </source>
</evidence>
<dbReference type="EMBL" id="CAJOBA010041724">
    <property type="protein sequence ID" value="CAF4119692.1"/>
    <property type="molecule type" value="Genomic_DNA"/>
</dbReference>
<evidence type="ECO:0000313" key="3">
    <source>
        <dbReference type="EMBL" id="CAF4119692.1"/>
    </source>
</evidence>
<dbReference type="PROSITE" id="PS50918">
    <property type="entry name" value="WWE"/>
    <property type="match status" value="1"/>
</dbReference>
<dbReference type="Pfam" id="PF02825">
    <property type="entry name" value="WWE"/>
    <property type="match status" value="1"/>
</dbReference>
<dbReference type="Gene3D" id="3.90.176.10">
    <property type="entry name" value="Toxin ADP-ribosyltransferase, Chain A, domain 1"/>
    <property type="match status" value="1"/>
</dbReference>
<dbReference type="EMBL" id="CAJNOK010020137">
    <property type="protein sequence ID" value="CAF1311563.1"/>
    <property type="molecule type" value="Genomic_DNA"/>
</dbReference>
<reference evidence="2" key="1">
    <citation type="submission" date="2021-02" db="EMBL/GenBank/DDBJ databases">
        <authorList>
            <person name="Nowell W R."/>
        </authorList>
    </citation>
    <scope>NUCLEOTIDE SEQUENCE</scope>
</reference>
<organism evidence="2 4">
    <name type="scientific">Didymodactylos carnosus</name>
    <dbReference type="NCBI Taxonomy" id="1234261"/>
    <lineage>
        <taxon>Eukaryota</taxon>
        <taxon>Metazoa</taxon>
        <taxon>Spiralia</taxon>
        <taxon>Gnathifera</taxon>
        <taxon>Rotifera</taxon>
        <taxon>Eurotatoria</taxon>
        <taxon>Bdelloidea</taxon>
        <taxon>Philodinida</taxon>
        <taxon>Philodinidae</taxon>
        <taxon>Didymodactylos</taxon>
    </lineage>
</organism>
<dbReference type="InterPro" id="IPR003540">
    <property type="entry name" value="ADP-ribosyltransferase"/>
</dbReference>
<dbReference type="Pfam" id="PF03496">
    <property type="entry name" value="ADPrib_exo_Tox"/>
    <property type="match status" value="1"/>
</dbReference>
<evidence type="ECO:0000313" key="2">
    <source>
        <dbReference type="EMBL" id="CAF1311563.1"/>
    </source>
</evidence>
<dbReference type="AlphaFoldDB" id="A0A8S2F3C9"/>
<dbReference type="GO" id="GO:0005576">
    <property type="term" value="C:extracellular region"/>
    <property type="evidence" value="ECO:0007669"/>
    <property type="project" value="InterPro"/>
</dbReference>
<dbReference type="Proteomes" id="UP000677228">
    <property type="component" value="Unassembled WGS sequence"/>
</dbReference>
<dbReference type="SUPFAM" id="SSF56399">
    <property type="entry name" value="ADP-ribosylation"/>
    <property type="match status" value="1"/>
</dbReference>
<dbReference type="SUPFAM" id="SSF117839">
    <property type="entry name" value="WWE domain"/>
    <property type="match status" value="1"/>
</dbReference>